<dbReference type="PANTHER" id="PTHR30007:SF1">
    <property type="entry name" value="BLR1914 PROTEIN"/>
    <property type="match status" value="1"/>
</dbReference>
<protein>
    <submittedName>
        <fullName evidence="3">Transposase</fullName>
    </submittedName>
</protein>
<evidence type="ECO:0000259" key="2">
    <source>
        <dbReference type="Pfam" id="PF01609"/>
    </source>
</evidence>
<dbReference type="Proteomes" id="UP000185663">
    <property type="component" value="Chromosome I"/>
</dbReference>
<dbReference type="GO" id="GO:0006313">
    <property type="term" value="P:DNA transposition"/>
    <property type="evidence" value="ECO:0007669"/>
    <property type="project" value="InterPro"/>
</dbReference>
<dbReference type="PANTHER" id="PTHR30007">
    <property type="entry name" value="PHP DOMAIN PROTEIN"/>
    <property type="match status" value="1"/>
</dbReference>
<evidence type="ECO:0000256" key="1">
    <source>
        <dbReference type="SAM" id="MobiDB-lite"/>
    </source>
</evidence>
<feature type="region of interest" description="Disordered" evidence="1">
    <location>
        <begin position="222"/>
        <end position="241"/>
    </location>
</feature>
<keyword evidence="4" id="KW-1185">Reference proteome</keyword>
<dbReference type="AlphaFoldDB" id="A0A1H1V2J5"/>
<dbReference type="NCBIfam" id="NF033580">
    <property type="entry name" value="transpos_IS5_3"/>
    <property type="match status" value="1"/>
</dbReference>
<evidence type="ECO:0000313" key="3">
    <source>
        <dbReference type="EMBL" id="SDS78701.1"/>
    </source>
</evidence>
<sequence length="292" mass="32409">MDLLGRLHPRSGSPARGWWAEKGGCKTAWVEDLALDGEALGRSRGGLTSKIHLATDGRGLPMSVILTPGQSGDNPQLLLLEQVNVHRDGPGRPRKRPDRVLADKAYSSPATRRALRARGIAFTSPEKADHAAHRLRRGTRGGRPPAFDAQTYKGRNVVERCFNRLKQFRALATRYTKRAAYYRSELTIAAIILWLRDSPDTPSRRSVGASGIERVAMRDFATDVPPQARPEKPTRPDDPVPVTAWITDGRGRSFKANGEALAWTPRAVYVRYIDRAGREGFAWVWASAVSRR</sequence>
<proteinExistence type="predicted"/>
<feature type="compositionally biased region" description="Basic and acidic residues" evidence="1">
    <location>
        <begin position="229"/>
        <end position="238"/>
    </location>
</feature>
<name>A0A1H1V2J5_9CELL</name>
<feature type="region of interest" description="Disordered" evidence="1">
    <location>
        <begin position="126"/>
        <end position="146"/>
    </location>
</feature>
<dbReference type="EMBL" id="LT629776">
    <property type="protein sequence ID" value="SDS78701.1"/>
    <property type="molecule type" value="Genomic_DNA"/>
</dbReference>
<dbReference type="Pfam" id="PF01609">
    <property type="entry name" value="DDE_Tnp_1"/>
    <property type="match status" value="1"/>
</dbReference>
<reference evidence="4" key="1">
    <citation type="submission" date="2016-10" db="EMBL/GenBank/DDBJ databases">
        <authorList>
            <person name="Varghese N."/>
            <person name="Submissions S."/>
        </authorList>
    </citation>
    <scope>NUCLEOTIDE SEQUENCE [LARGE SCALE GENOMIC DNA]</scope>
    <source>
        <strain evidence="4">DSM 22126</strain>
    </source>
</reference>
<gene>
    <name evidence="3" type="ORF">SAMN04489860_2367</name>
</gene>
<feature type="domain" description="Transposase IS4-like" evidence="2">
    <location>
        <begin position="42"/>
        <end position="181"/>
    </location>
</feature>
<dbReference type="GO" id="GO:0004803">
    <property type="term" value="F:transposase activity"/>
    <property type="evidence" value="ECO:0007669"/>
    <property type="project" value="InterPro"/>
</dbReference>
<evidence type="ECO:0000313" key="4">
    <source>
        <dbReference type="Proteomes" id="UP000185663"/>
    </source>
</evidence>
<accession>A0A1H1V2J5</accession>
<dbReference type="InterPro" id="IPR002559">
    <property type="entry name" value="Transposase_11"/>
</dbReference>
<organism evidence="3 4">
    <name type="scientific">Paraoerskovia marina</name>
    <dbReference type="NCBI Taxonomy" id="545619"/>
    <lineage>
        <taxon>Bacteria</taxon>
        <taxon>Bacillati</taxon>
        <taxon>Actinomycetota</taxon>
        <taxon>Actinomycetes</taxon>
        <taxon>Micrococcales</taxon>
        <taxon>Cellulomonadaceae</taxon>
        <taxon>Paraoerskovia</taxon>
    </lineage>
</organism>
<dbReference type="GO" id="GO:0003677">
    <property type="term" value="F:DNA binding"/>
    <property type="evidence" value="ECO:0007669"/>
    <property type="project" value="InterPro"/>
</dbReference>